<dbReference type="PANTHER" id="PTHR33542:SF5">
    <property type="entry name" value="FERROCHELATASE CHE1"/>
    <property type="match status" value="1"/>
</dbReference>
<dbReference type="OrthoDB" id="7345302at2"/>
<name>A0A1B9CM01_MYCMA</name>
<dbReference type="SUPFAM" id="SSF53800">
    <property type="entry name" value="Chelatase"/>
    <property type="match status" value="1"/>
</dbReference>
<dbReference type="GO" id="GO:0046872">
    <property type="term" value="F:metal ion binding"/>
    <property type="evidence" value="ECO:0007669"/>
    <property type="project" value="UniProtKB-KW"/>
</dbReference>
<keyword evidence="1" id="KW-0479">Metal-binding</keyword>
<gene>
    <name evidence="3" type="ORF">A5677_06780</name>
</gene>
<accession>A0A1B9CM01</accession>
<protein>
    <submittedName>
        <fullName evidence="3">Cobalamin biosynthesis protein CbiX</fullName>
    </submittedName>
</protein>
<dbReference type="PANTHER" id="PTHR33542">
    <property type="entry name" value="SIROHYDROCHLORIN FERROCHELATASE, CHLOROPLASTIC"/>
    <property type="match status" value="1"/>
</dbReference>
<evidence type="ECO:0000313" key="4">
    <source>
        <dbReference type="Proteomes" id="UP000092683"/>
    </source>
</evidence>
<organism evidence="3 4">
    <name type="scientific">Mycobacterium malmoense</name>
    <dbReference type="NCBI Taxonomy" id="1780"/>
    <lineage>
        <taxon>Bacteria</taxon>
        <taxon>Bacillati</taxon>
        <taxon>Actinomycetota</taxon>
        <taxon>Actinomycetes</taxon>
        <taxon>Mycobacteriales</taxon>
        <taxon>Mycobacteriaceae</taxon>
        <taxon>Mycobacterium</taxon>
    </lineage>
</organism>
<evidence type="ECO:0000256" key="1">
    <source>
        <dbReference type="ARBA" id="ARBA00022723"/>
    </source>
</evidence>
<comment type="caution">
    <text evidence="3">The sequence shown here is derived from an EMBL/GenBank/DDBJ whole genome shotgun (WGS) entry which is preliminary data.</text>
</comment>
<keyword evidence="2" id="KW-0456">Lyase</keyword>
<dbReference type="GO" id="GO:0016829">
    <property type="term" value="F:lyase activity"/>
    <property type="evidence" value="ECO:0007669"/>
    <property type="project" value="UniProtKB-KW"/>
</dbReference>
<dbReference type="InterPro" id="IPR050963">
    <property type="entry name" value="Sirohydro_Cobaltochel/CbiX"/>
</dbReference>
<proteinExistence type="predicted"/>
<dbReference type="InterPro" id="IPR002762">
    <property type="entry name" value="CbiX-like"/>
</dbReference>
<dbReference type="Proteomes" id="UP000092683">
    <property type="component" value="Unassembled WGS sequence"/>
</dbReference>
<dbReference type="Gene3D" id="3.40.50.1400">
    <property type="match status" value="2"/>
</dbReference>
<sequence length="259" mass="27254">MALILVAHGTRRPEGVTMVERLAAQASSLIGDRVEVAFVDVLGPTPSEVLSRARATGRPAIVLPAFLSRGYHVRADLPAHVELSGHPDVVVAPALGPSGQVARLVGDQLIKCGWRPGDSVVLAAAGTSDARARTDLHTTATLVSALTGSRVGLGFAATGDPRLSEAVDEARRHARRTDARVVVASYLLADGLFQERLHACGADLVSAPLGAHPGLARLIANRFRRAVPPVLAPTARRASRRPGAQRFVHDRVVRPHSAA</sequence>
<reference evidence="3 4" key="1">
    <citation type="submission" date="2016-06" db="EMBL/GenBank/DDBJ databases">
        <authorList>
            <person name="Kjaerup R.B."/>
            <person name="Dalgaard T.S."/>
            <person name="Juul-Madsen H.R."/>
        </authorList>
    </citation>
    <scope>NUCLEOTIDE SEQUENCE [LARGE SCALE GENOMIC DNA]</scope>
    <source>
        <strain evidence="3 4">E3012</strain>
    </source>
</reference>
<dbReference type="RefSeq" id="WP_065484028.1">
    <property type="nucleotide sequence ID" value="NZ_MBEE01000259.1"/>
</dbReference>
<dbReference type="EMBL" id="MBEE01000259">
    <property type="protein sequence ID" value="OCB43349.1"/>
    <property type="molecule type" value="Genomic_DNA"/>
</dbReference>
<evidence type="ECO:0000256" key="2">
    <source>
        <dbReference type="ARBA" id="ARBA00023239"/>
    </source>
</evidence>
<dbReference type="Pfam" id="PF01903">
    <property type="entry name" value="CbiX"/>
    <property type="match status" value="1"/>
</dbReference>
<evidence type="ECO:0000313" key="3">
    <source>
        <dbReference type="EMBL" id="OCB43349.1"/>
    </source>
</evidence>
<dbReference type="AlphaFoldDB" id="A0A1B9CM01"/>
<dbReference type="CDD" id="cd03416">
    <property type="entry name" value="CbiX_SirB_N"/>
    <property type="match status" value="1"/>
</dbReference>